<feature type="domain" description="Response regulatory" evidence="2">
    <location>
        <begin position="17"/>
        <end position="150"/>
    </location>
</feature>
<dbReference type="SMART" id="SM00448">
    <property type="entry name" value="REC"/>
    <property type="match status" value="1"/>
</dbReference>
<evidence type="ECO:0000313" key="4">
    <source>
        <dbReference type="Proteomes" id="UP001333818"/>
    </source>
</evidence>
<evidence type="ECO:0000256" key="1">
    <source>
        <dbReference type="PROSITE-ProRule" id="PRU00169"/>
    </source>
</evidence>
<dbReference type="EMBL" id="JAZBJZ010000016">
    <property type="protein sequence ID" value="MEE3716329.1"/>
    <property type="molecule type" value="Genomic_DNA"/>
</dbReference>
<dbReference type="PANTHER" id="PTHR44520">
    <property type="entry name" value="RESPONSE REGULATOR RCP1-RELATED"/>
    <property type="match status" value="1"/>
</dbReference>
<accession>A0AAW9PWU8</accession>
<dbReference type="SUPFAM" id="SSF52172">
    <property type="entry name" value="CheY-like"/>
    <property type="match status" value="1"/>
</dbReference>
<proteinExistence type="predicted"/>
<comment type="caution">
    <text evidence="3">The sequence shown here is derived from an EMBL/GenBank/DDBJ whole genome shotgun (WGS) entry which is preliminary data.</text>
</comment>
<keyword evidence="4" id="KW-1185">Reference proteome</keyword>
<dbReference type="InterPro" id="IPR052893">
    <property type="entry name" value="TCS_response_regulator"/>
</dbReference>
<organism evidence="3 4">
    <name type="scientific">Tumidithrix elongata BACA0141</name>
    <dbReference type="NCBI Taxonomy" id="2716417"/>
    <lineage>
        <taxon>Bacteria</taxon>
        <taxon>Bacillati</taxon>
        <taxon>Cyanobacteriota</taxon>
        <taxon>Cyanophyceae</taxon>
        <taxon>Pseudanabaenales</taxon>
        <taxon>Pseudanabaenaceae</taxon>
        <taxon>Tumidithrix</taxon>
        <taxon>Tumidithrix elongata</taxon>
    </lineage>
</organism>
<dbReference type="Pfam" id="PF00072">
    <property type="entry name" value="Response_reg"/>
    <property type="match status" value="1"/>
</dbReference>
<dbReference type="PANTHER" id="PTHR44520:SF1">
    <property type="entry name" value="TWO-COMPONENT SYSTEM REGULATORY PROTEIN"/>
    <property type="match status" value="1"/>
</dbReference>
<dbReference type="InterPro" id="IPR001789">
    <property type="entry name" value="Sig_transdc_resp-reg_receiver"/>
</dbReference>
<sequence length="167" mass="19130">MPSLLESPWNNDETRPIIAIVEDNDEDFYAFVRAIRSQEALRQMLSNYTFLRFHDGDEALDYLMRGGNYEGLKAPLPIFILLDLNLPGTDGREIIRQVKQNPNLQILPMIVLTSSASPSDIQTCYRYGVNSYLLKPMGVSTMQQTVQTLFQYWFQFAVLPSYGQVPI</sequence>
<keyword evidence="1" id="KW-0597">Phosphoprotein</keyword>
<dbReference type="PROSITE" id="PS50110">
    <property type="entry name" value="RESPONSE_REGULATORY"/>
    <property type="match status" value="1"/>
</dbReference>
<dbReference type="Gene3D" id="3.40.50.2300">
    <property type="match status" value="1"/>
</dbReference>
<evidence type="ECO:0000259" key="2">
    <source>
        <dbReference type="PROSITE" id="PS50110"/>
    </source>
</evidence>
<dbReference type="InterPro" id="IPR011006">
    <property type="entry name" value="CheY-like_superfamily"/>
</dbReference>
<evidence type="ECO:0000313" key="3">
    <source>
        <dbReference type="EMBL" id="MEE3716329.1"/>
    </source>
</evidence>
<dbReference type="CDD" id="cd17557">
    <property type="entry name" value="REC_Rcp-like"/>
    <property type="match status" value="1"/>
</dbReference>
<reference evidence="3" key="1">
    <citation type="submission" date="2024-01" db="EMBL/GenBank/DDBJ databases">
        <title>Bank of Algae and Cyanobacteria of the Azores (BACA) strain genomes.</title>
        <authorList>
            <person name="Luz R."/>
            <person name="Cordeiro R."/>
            <person name="Fonseca A."/>
            <person name="Goncalves V."/>
        </authorList>
    </citation>
    <scope>NUCLEOTIDE SEQUENCE</scope>
    <source>
        <strain evidence="3">BACA0141</strain>
    </source>
</reference>
<dbReference type="GO" id="GO:0000160">
    <property type="term" value="P:phosphorelay signal transduction system"/>
    <property type="evidence" value="ECO:0007669"/>
    <property type="project" value="InterPro"/>
</dbReference>
<protein>
    <submittedName>
        <fullName evidence="3">Response regulator</fullName>
    </submittedName>
</protein>
<gene>
    <name evidence="3" type="ORF">V2H45_06190</name>
</gene>
<name>A0AAW9PWU8_9CYAN</name>
<feature type="modified residue" description="4-aspartylphosphate" evidence="1">
    <location>
        <position position="83"/>
    </location>
</feature>
<dbReference type="AlphaFoldDB" id="A0AAW9PWU8"/>
<dbReference type="Proteomes" id="UP001333818">
    <property type="component" value="Unassembled WGS sequence"/>
</dbReference>
<dbReference type="RefSeq" id="WP_330482756.1">
    <property type="nucleotide sequence ID" value="NZ_JAZBJZ010000016.1"/>
</dbReference>